<dbReference type="AlphaFoldDB" id="A0A6M0RAW2"/>
<keyword evidence="5" id="KW-0472">Membrane</keyword>
<organism evidence="11 12">
    <name type="scientific">Clostridium niameyense</name>
    <dbReference type="NCBI Taxonomy" id="1622073"/>
    <lineage>
        <taxon>Bacteria</taxon>
        <taxon>Bacillati</taxon>
        <taxon>Bacillota</taxon>
        <taxon>Clostridia</taxon>
        <taxon>Eubacteriales</taxon>
        <taxon>Clostridiaceae</taxon>
        <taxon>Clostridium</taxon>
    </lineage>
</organism>
<dbReference type="EMBL" id="SXDP01000007">
    <property type="protein sequence ID" value="NEZ47404.1"/>
    <property type="molecule type" value="Genomic_DNA"/>
</dbReference>
<dbReference type="GO" id="GO:0009847">
    <property type="term" value="P:spore germination"/>
    <property type="evidence" value="ECO:0007669"/>
    <property type="project" value="InterPro"/>
</dbReference>
<dbReference type="PANTHER" id="PTHR35789:SF1">
    <property type="entry name" value="SPORE GERMINATION PROTEIN B3"/>
    <property type="match status" value="1"/>
</dbReference>
<comment type="subcellular location">
    <subcellularLocation>
        <location evidence="1">Membrane</location>
        <topology evidence="1">Lipid-anchor</topology>
    </subcellularLocation>
</comment>
<evidence type="ECO:0000259" key="9">
    <source>
        <dbReference type="Pfam" id="PF05504"/>
    </source>
</evidence>
<dbReference type="InterPro" id="IPR057336">
    <property type="entry name" value="GerAC_N"/>
</dbReference>
<feature type="domain" description="Spore germination GerAC-like C-terminal" evidence="9">
    <location>
        <begin position="230"/>
        <end position="391"/>
    </location>
</feature>
<evidence type="ECO:0000256" key="1">
    <source>
        <dbReference type="ARBA" id="ARBA00004635"/>
    </source>
</evidence>
<evidence type="ECO:0000313" key="11">
    <source>
        <dbReference type="EMBL" id="NEZ47404.1"/>
    </source>
</evidence>
<keyword evidence="4 8" id="KW-0732">Signal</keyword>
<feature type="domain" description="Spore germination protein N-terminal" evidence="10">
    <location>
        <begin position="24"/>
        <end position="217"/>
    </location>
</feature>
<sequence>MKLIKKFMILMLICSCICMSGCWDKVEIDKKFFISMIGIDPGKDIDEEKEIKKLPNQSSFSNSNFEKLNITYAFPNIGQLSPEKGGSTNENSINVNAYSMADGVKKIIEKSSRTISFGHLEVIVLNKKILEHRDTFKEILDYLQREPSINRMVYLVFTEENTEDMLKFQPDVEKSIENYMVGMLENNKKNNTSFPLKFNDFLKNITSYNNTIVPIVNIDKNKKQLKIDKVGLVKNYKLVGYLGNYEGNTVSLLNGNFKKGTRSIVKEGSVLDYSVENYERKIRVSNNKDKLKFDIYIFLEGEIKGYNVDKNIFSNEQIMVIQDYFNKVIEKESTEVLKKTQGEYNTDVIGLKDYLYKYHPRIWSKVKNNWDEDYRNLPISIHVSSKIRRMGATK</sequence>
<keyword evidence="3" id="KW-0309">Germination</keyword>
<dbReference type="Pfam" id="PF25198">
    <property type="entry name" value="Spore_GerAC_N"/>
    <property type="match status" value="1"/>
</dbReference>
<comment type="similarity">
    <text evidence="2">Belongs to the GerABKC lipoprotein family.</text>
</comment>
<comment type="caution">
    <text evidence="11">The sequence shown here is derived from an EMBL/GenBank/DDBJ whole genome shotgun (WGS) entry which is preliminary data.</text>
</comment>
<evidence type="ECO:0000256" key="6">
    <source>
        <dbReference type="ARBA" id="ARBA00023139"/>
    </source>
</evidence>
<dbReference type="Proteomes" id="UP000473885">
    <property type="component" value="Unassembled WGS sequence"/>
</dbReference>
<evidence type="ECO:0000256" key="7">
    <source>
        <dbReference type="ARBA" id="ARBA00023288"/>
    </source>
</evidence>
<dbReference type="RefSeq" id="WP_163249444.1">
    <property type="nucleotide sequence ID" value="NZ_SXDP01000007.1"/>
</dbReference>
<evidence type="ECO:0000259" key="10">
    <source>
        <dbReference type="Pfam" id="PF25198"/>
    </source>
</evidence>
<keyword evidence="12" id="KW-1185">Reference proteome</keyword>
<evidence type="ECO:0000256" key="8">
    <source>
        <dbReference type="SAM" id="SignalP"/>
    </source>
</evidence>
<dbReference type="Pfam" id="PF05504">
    <property type="entry name" value="Spore_GerAC"/>
    <property type="match status" value="1"/>
</dbReference>
<gene>
    <name evidence="11" type="ORF">FDF74_09380</name>
</gene>
<dbReference type="InterPro" id="IPR008844">
    <property type="entry name" value="Spore_GerAC-like"/>
</dbReference>
<evidence type="ECO:0000256" key="3">
    <source>
        <dbReference type="ARBA" id="ARBA00022544"/>
    </source>
</evidence>
<proteinExistence type="inferred from homology"/>
<accession>A0A6M0RAW2</accession>
<evidence type="ECO:0000256" key="2">
    <source>
        <dbReference type="ARBA" id="ARBA00007886"/>
    </source>
</evidence>
<keyword evidence="7" id="KW-0449">Lipoprotein</keyword>
<dbReference type="InterPro" id="IPR046953">
    <property type="entry name" value="Spore_GerAC-like_C"/>
</dbReference>
<evidence type="ECO:0000256" key="4">
    <source>
        <dbReference type="ARBA" id="ARBA00022729"/>
    </source>
</evidence>
<feature type="chain" id="PRO_5039170170" evidence="8">
    <location>
        <begin position="21"/>
        <end position="394"/>
    </location>
</feature>
<dbReference type="InterPro" id="IPR038501">
    <property type="entry name" value="Spore_GerAC_C_sf"/>
</dbReference>
<protein>
    <submittedName>
        <fullName evidence="11">Ger(X)C family spore germination protein</fullName>
    </submittedName>
</protein>
<dbReference type="NCBIfam" id="TIGR02887">
    <property type="entry name" value="spore_ger_x_C"/>
    <property type="match status" value="1"/>
</dbReference>
<evidence type="ECO:0000256" key="5">
    <source>
        <dbReference type="ARBA" id="ARBA00023136"/>
    </source>
</evidence>
<evidence type="ECO:0000313" key="12">
    <source>
        <dbReference type="Proteomes" id="UP000473885"/>
    </source>
</evidence>
<dbReference type="Gene3D" id="3.30.300.210">
    <property type="entry name" value="Nutrient germinant receptor protein C, domain 3"/>
    <property type="match status" value="1"/>
</dbReference>
<dbReference type="PANTHER" id="PTHR35789">
    <property type="entry name" value="SPORE GERMINATION PROTEIN B3"/>
    <property type="match status" value="1"/>
</dbReference>
<feature type="signal peptide" evidence="8">
    <location>
        <begin position="1"/>
        <end position="20"/>
    </location>
</feature>
<name>A0A6M0RAW2_9CLOT</name>
<dbReference type="GO" id="GO:0016020">
    <property type="term" value="C:membrane"/>
    <property type="evidence" value="ECO:0007669"/>
    <property type="project" value="UniProtKB-SubCell"/>
</dbReference>
<reference evidence="11 12" key="1">
    <citation type="submission" date="2019-04" db="EMBL/GenBank/DDBJ databases">
        <title>Genome sequencing of Clostridium botulinum Groups I-IV and Clostridium butyricum.</title>
        <authorList>
            <person name="Brunt J."/>
            <person name="Van Vliet A.H.M."/>
            <person name="Stringer S.C."/>
            <person name="Carter A.T."/>
            <person name="Peck M.W."/>
        </authorList>
    </citation>
    <scope>NUCLEOTIDE SEQUENCE [LARGE SCALE GENOMIC DNA]</scope>
    <source>
        <strain evidence="11 12">IFR 18/094</strain>
    </source>
</reference>
<keyword evidence="6" id="KW-0564">Palmitate</keyword>